<reference evidence="10" key="1">
    <citation type="journal article" date="2020" name="Stud. Mycol.">
        <title>101 Dothideomycetes genomes: a test case for predicting lifestyles and emergence of pathogens.</title>
        <authorList>
            <person name="Haridas S."/>
            <person name="Albert R."/>
            <person name="Binder M."/>
            <person name="Bloem J."/>
            <person name="Labutti K."/>
            <person name="Salamov A."/>
            <person name="Andreopoulos B."/>
            <person name="Baker S."/>
            <person name="Barry K."/>
            <person name="Bills G."/>
            <person name="Bluhm B."/>
            <person name="Cannon C."/>
            <person name="Castanera R."/>
            <person name="Culley D."/>
            <person name="Daum C."/>
            <person name="Ezra D."/>
            <person name="Gonzalez J."/>
            <person name="Henrissat B."/>
            <person name="Kuo A."/>
            <person name="Liang C."/>
            <person name="Lipzen A."/>
            <person name="Lutzoni F."/>
            <person name="Magnuson J."/>
            <person name="Mondo S."/>
            <person name="Nolan M."/>
            <person name="Ohm R."/>
            <person name="Pangilinan J."/>
            <person name="Park H.-J."/>
            <person name="Ramirez L."/>
            <person name="Alfaro M."/>
            <person name="Sun H."/>
            <person name="Tritt A."/>
            <person name="Yoshinaga Y."/>
            <person name="Zwiers L.-H."/>
            <person name="Turgeon B."/>
            <person name="Goodwin S."/>
            <person name="Spatafora J."/>
            <person name="Crous P."/>
            <person name="Grigoriev I."/>
        </authorList>
    </citation>
    <scope>NUCLEOTIDE SEQUENCE</scope>
    <source>
        <strain evidence="10">Tuck. ex Michener</strain>
    </source>
</reference>
<evidence type="ECO:0000256" key="4">
    <source>
        <dbReference type="ARBA" id="ARBA00022833"/>
    </source>
</evidence>
<gene>
    <name evidence="10" type="ORF">EV356DRAFT_570522</name>
</gene>
<dbReference type="InterPro" id="IPR044713">
    <property type="entry name" value="DNJA1/2-like"/>
</dbReference>
<keyword evidence="2" id="KW-0677">Repeat</keyword>
<evidence type="ECO:0000256" key="3">
    <source>
        <dbReference type="ARBA" id="ARBA00022771"/>
    </source>
</evidence>
<dbReference type="PROSITE" id="PS50076">
    <property type="entry name" value="DNAJ_2"/>
    <property type="match status" value="1"/>
</dbReference>
<keyword evidence="1 6" id="KW-0479">Metal-binding</keyword>
<feature type="zinc finger region" description="CR-type" evidence="6">
    <location>
        <begin position="149"/>
        <end position="233"/>
    </location>
</feature>
<dbReference type="SUPFAM" id="SSF57938">
    <property type="entry name" value="DnaJ/Hsp40 cysteine-rich domain"/>
    <property type="match status" value="1"/>
</dbReference>
<dbReference type="Pfam" id="PF01556">
    <property type="entry name" value="DnaJ_C"/>
    <property type="match status" value="1"/>
</dbReference>
<protein>
    <submittedName>
        <fullName evidence="10">DNA J-class molecular chaperone</fullName>
    </submittedName>
</protein>
<feature type="signal peptide" evidence="7">
    <location>
        <begin position="1"/>
        <end position="18"/>
    </location>
</feature>
<sequence>MILLRLLLFYLIPLLSFAAEDYYKILGVDKDADDRELKRAYRRLSKKYHPDKNPGDDTAKQTFVSIAEAYETLSDPTLRQIYNQYGHDGVTQHKQGGGRGGSGGGHDPFDLFSRFFGGSGHFSHSHAGVRRGPGMEVTVHVPLRAFYTGLTTEFSVEKQMVCEECAGSGSAEGEAGVEVCAVCGGRGQTVQRQQLAPGIFQQMQATCEACGGRGKHVRHRCEVCGGSRVVRRVESHALEVERGVPVGARVAYENEADESPDWEAGDLVVSLQEEEPRVAGGEEERSDGAFFRRKKDDLWWREVLSLREAWMGDWSRNLTHLDGHVVRLGRKRGEVVQPGQVDVIGGEGMPVWQWEGEGPEYGKLFVEYVIVLPDQMERGMEKEFWAVWEKYRKKNKVNLMEDSGRPWPKGRDEL</sequence>
<dbReference type="AlphaFoldDB" id="A0A6A6GXB2"/>
<evidence type="ECO:0000313" key="11">
    <source>
        <dbReference type="Proteomes" id="UP000800092"/>
    </source>
</evidence>
<evidence type="ECO:0000259" key="8">
    <source>
        <dbReference type="PROSITE" id="PS50076"/>
    </source>
</evidence>
<dbReference type="SMART" id="SM00271">
    <property type="entry name" value="DnaJ"/>
    <property type="match status" value="1"/>
</dbReference>
<dbReference type="InterPro" id="IPR002939">
    <property type="entry name" value="DnaJ_C"/>
</dbReference>
<evidence type="ECO:0000256" key="1">
    <source>
        <dbReference type="ARBA" id="ARBA00022723"/>
    </source>
</evidence>
<evidence type="ECO:0000256" key="7">
    <source>
        <dbReference type="SAM" id="SignalP"/>
    </source>
</evidence>
<keyword evidence="3 6" id="KW-0863">Zinc-finger</keyword>
<dbReference type="Gene3D" id="2.10.230.10">
    <property type="entry name" value="Heat shock protein DnaJ, cysteine-rich domain"/>
    <property type="match status" value="1"/>
</dbReference>
<dbReference type="InterPro" id="IPR001305">
    <property type="entry name" value="HSP_DnaJ_Cys-rich_dom"/>
</dbReference>
<dbReference type="InterPro" id="IPR036869">
    <property type="entry name" value="J_dom_sf"/>
</dbReference>
<keyword evidence="4 6" id="KW-0862">Zinc</keyword>
<feature type="chain" id="PRO_5025580491" evidence="7">
    <location>
        <begin position="19"/>
        <end position="414"/>
    </location>
</feature>
<feature type="domain" description="J" evidence="8">
    <location>
        <begin position="21"/>
        <end position="86"/>
    </location>
</feature>
<dbReference type="GO" id="GO:0051082">
    <property type="term" value="F:unfolded protein binding"/>
    <property type="evidence" value="ECO:0007669"/>
    <property type="project" value="InterPro"/>
</dbReference>
<dbReference type="PANTHER" id="PTHR43888">
    <property type="entry name" value="DNAJ-LIKE-2, ISOFORM A-RELATED"/>
    <property type="match status" value="1"/>
</dbReference>
<dbReference type="GO" id="GO:0006457">
    <property type="term" value="P:protein folding"/>
    <property type="evidence" value="ECO:0007669"/>
    <property type="project" value="InterPro"/>
</dbReference>
<evidence type="ECO:0000259" key="9">
    <source>
        <dbReference type="PROSITE" id="PS51188"/>
    </source>
</evidence>
<dbReference type="CDD" id="cd06257">
    <property type="entry name" value="DnaJ"/>
    <property type="match status" value="1"/>
</dbReference>
<accession>A0A6A6GXB2</accession>
<dbReference type="InterPro" id="IPR036410">
    <property type="entry name" value="HSP_DnaJ_Cys-rich_dom_sf"/>
</dbReference>
<dbReference type="InterPro" id="IPR008971">
    <property type="entry name" value="HSP40/DnaJ_pept-bd"/>
</dbReference>
<dbReference type="SUPFAM" id="SSF46565">
    <property type="entry name" value="Chaperone J-domain"/>
    <property type="match status" value="1"/>
</dbReference>
<dbReference type="FunFam" id="2.10.230.10:FF:000001">
    <property type="entry name" value="DnaJ subfamily A member 2"/>
    <property type="match status" value="1"/>
</dbReference>
<dbReference type="OrthoDB" id="550424at2759"/>
<dbReference type="PROSITE" id="PS51188">
    <property type="entry name" value="ZF_CR"/>
    <property type="match status" value="1"/>
</dbReference>
<name>A0A6A6GXB2_VIRVR</name>
<dbReference type="Pfam" id="PF00226">
    <property type="entry name" value="DnaJ"/>
    <property type="match status" value="1"/>
</dbReference>
<evidence type="ECO:0000256" key="5">
    <source>
        <dbReference type="ARBA" id="ARBA00023186"/>
    </source>
</evidence>
<dbReference type="PRINTS" id="PR00625">
    <property type="entry name" value="JDOMAIN"/>
</dbReference>
<keyword evidence="11" id="KW-1185">Reference proteome</keyword>
<dbReference type="CDD" id="cd10719">
    <property type="entry name" value="DnaJ_zf"/>
    <property type="match status" value="1"/>
</dbReference>
<dbReference type="InterPro" id="IPR018253">
    <property type="entry name" value="DnaJ_domain_CS"/>
</dbReference>
<feature type="domain" description="CR-type" evidence="9">
    <location>
        <begin position="149"/>
        <end position="233"/>
    </location>
</feature>
<dbReference type="Gene3D" id="1.10.287.110">
    <property type="entry name" value="DnaJ domain"/>
    <property type="match status" value="1"/>
</dbReference>
<keyword evidence="5" id="KW-0143">Chaperone</keyword>
<dbReference type="Pfam" id="PF00684">
    <property type="entry name" value="DnaJ_CXXCXGXG"/>
    <property type="match status" value="1"/>
</dbReference>
<evidence type="ECO:0000313" key="10">
    <source>
        <dbReference type="EMBL" id="KAF2230231.1"/>
    </source>
</evidence>
<dbReference type="GO" id="GO:0030544">
    <property type="term" value="F:Hsp70 protein binding"/>
    <property type="evidence" value="ECO:0007669"/>
    <property type="project" value="InterPro"/>
</dbReference>
<keyword evidence="7" id="KW-0732">Signal</keyword>
<dbReference type="Proteomes" id="UP000800092">
    <property type="component" value="Unassembled WGS sequence"/>
</dbReference>
<dbReference type="SUPFAM" id="SSF49493">
    <property type="entry name" value="HSP40/DnaJ peptide-binding domain"/>
    <property type="match status" value="2"/>
</dbReference>
<dbReference type="GO" id="GO:0008270">
    <property type="term" value="F:zinc ion binding"/>
    <property type="evidence" value="ECO:0007669"/>
    <property type="project" value="UniProtKB-KW"/>
</dbReference>
<proteinExistence type="predicted"/>
<dbReference type="PROSITE" id="PS00636">
    <property type="entry name" value="DNAJ_1"/>
    <property type="match status" value="1"/>
</dbReference>
<dbReference type="InterPro" id="IPR001623">
    <property type="entry name" value="DnaJ_domain"/>
</dbReference>
<dbReference type="Gene3D" id="2.60.260.20">
    <property type="entry name" value="Urease metallochaperone UreE, N-terminal domain"/>
    <property type="match status" value="2"/>
</dbReference>
<evidence type="ECO:0000256" key="2">
    <source>
        <dbReference type="ARBA" id="ARBA00022737"/>
    </source>
</evidence>
<evidence type="ECO:0000256" key="6">
    <source>
        <dbReference type="PROSITE-ProRule" id="PRU00546"/>
    </source>
</evidence>
<dbReference type="EMBL" id="ML991845">
    <property type="protein sequence ID" value="KAF2230231.1"/>
    <property type="molecule type" value="Genomic_DNA"/>
</dbReference>
<organism evidence="10 11">
    <name type="scientific">Viridothelium virens</name>
    <name type="common">Speckled blister lichen</name>
    <name type="synonym">Trypethelium virens</name>
    <dbReference type="NCBI Taxonomy" id="1048519"/>
    <lineage>
        <taxon>Eukaryota</taxon>
        <taxon>Fungi</taxon>
        <taxon>Dikarya</taxon>
        <taxon>Ascomycota</taxon>
        <taxon>Pezizomycotina</taxon>
        <taxon>Dothideomycetes</taxon>
        <taxon>Dothideomycetes incertae sedis</taxon>
        <taxon>Trypetheliales</taxon>
        <taxon>Trypetheliaceae</taxon>
        <taxon>Viridothelium</taxon>
    </lineage>
</organism>